<accession>A0A6P2CTE7</accession>
<feature type="region of interest" description="Disordered" evidence="1">
    <location>
        <begin position="1"/>
        <end position="23"/>
    </location>
</feature>
<keyword evidence="2" id="KW-1133">Transmembrane helix</keyword>
<keyword evidence="2" id="KW-0812">Transmembrane</keyword>
<proteinExistence type="predicted"/>
<dbReference type="RefSeq" id="WP_162667129.1">
    <property type="nucleotide sequence ID" value="NZ_LR593886.1"/>
</dbReference>
<dbReference type="Proteomes" id="UP000464178">
    <property type="component" value="Chromosome"/>
</dbReference>
<evidence type="ECO:0000313" key="3">
    <source>
        <dbReference type="EMBL" id="VTR92231.1"/>
    </source>
</evidence>
<keyword evidence="2" id="KW-0472">Membrane</keyword>
<keyword evidence="4" id="KW-1185">Reference proteome</keyword>
<organism evidence="3 4">
    <name type="scientific">Gemmata massiliana</name>
    <dbReference type="NCBI Taxonomy" id="1210884"/>
    <lineage>
        <taxon>Bacteria</taxon>
        <taxon>Pseudomonadati</taxon>
        <taxon>Planctomycetota</taxon>
        <taxon>Planctomycetia</taxon>
        <taxon>Gemmatales</taxon>
        <taxon>Gemmataceae</taxon>
        <taxon>Gemmata</taxon>
    </lineage>
</organism>
<gene>
    <name evidence="3" type="ORF">SOIL9_54830</name>
</gene>
<dbReference type="KEGG" id="gms:SOIL9_54830"/>
<dbReference type="AlphaFoldDB" id="A0A6P2CTE7"/>
<evidence type="ECO:0000256" key="2">
    <source>
        <dbReference type="SAM" id="Phobius"/>
    </source>
</evidence>
<evidence type="ECO:0000313" key="4">
    <source>
        <dbReference type="Proteomes" id="UP000464178"/>
    </source>
</evidence>
<feature type="compositionally biased region" description="Basic and acidic residues" evidence="1">
    <location>
        <begin position="1"/>
        <end position="12"/>
    </location>
</feature>
<protein>
    <submittedName>
        <fullName evidence="3">Uncharacterized protein</fullName>
    </submittedName>
</protein>
<evidence type="ECO:0000256" key="1">
    <source>
        <dbReference type="SAM" id="MobiDB-lite"/>
    </source>
</evidence>
<sequence length="91" mass="9710">MSKDKSEDDKPHIPSGGVSKSATPRAIAARSQAWNSSAKIVILGVALFCLLVLTGIALFIRPEAMRDLLWASVSLIAYLAGSGELARKDEK</sequence>
<feature type="transmembrane region" description="Helical" evidence="2">
    <location>
        <begin position="40"/>
        <end position="62"/>
    </location>
</feature>
<name>A0A6P2CTE7_9BACT</name>
<dbReference type="EMBL" id="LR593886">
    <property type="protein sequence ID" value="VTR92231.1"/>
    <property type="molecule type" value="Genomic_DNA"/>
</dbReference>
<reference evidence="3 4" key="1">
    <citation type="submission" date="2019-05" db="EMBL/GenBank/DDBJ databases">
        <authorList>
            <consortium name="Science for Life Laboratories"/>
        </authorList>
    </citation>
    <scope>NUCLEOTIDE SEQUENCE [LARGE SCALE GENOMIC DNA]</scope>
    <source>
        <strain evidence="3">Soil9</strain>
    </source>
</reference>